<protein>
    <submittedName>
        <fullName evidence="1">Uncharacterized protein</fullName>
    </submittedName>
</protein>
<dbReference type="OrthoDB" id="5367675at2759"/>
<name>A0A2T7A038_TUBBO</name>
<reference evidence="1 2" key="1">
    <citation type="submission" date="2017-04" db="EMBL/GenBank/DDBJ databases">
        <title>Draft genome sequence of Tuber borchii Vittad., a whitish edible truffle.</title>
        <authorList>
            <consortium name="DOE Joint Genome Institute"/>
            <person name="Murat C."/>
            <person name="Kuo A."/>
            <person name="Barry K.W."/>
            <person name="Clum A."/>
            <person name="Dockter R.B."/>
            <person name="Fauchery L."/>
            <person name="Iotti M."/>
            <person name="Kohler A."/>
            <person name="Labutti K."/>
            <person name="Lindquist E.A."/>
            <person name="Lipzen A."/>
            <person name="Ohm R.A."/>
            <person name="Wang M."/>
            <person name="Grigoriev I.V."/>
            <person name="Zambonelli A."/>
            <person name="Martin F.M."/>
        </authorList>
    </citation>
    <scope>NUCLEOTIDE SEQUENCE [LARGE SCALE GENOMIC DNA]</scope>
    <source>
        <strain evidence="1 2">Tbo3840</strain>
    </source>
</reference>
<comment type="caution">
    <text evidence="1">The sequence shown here is derived from an EMBL/GenBank/DDBJ whole genome shotgun (WGS) entry which is preliminary data.</text>
</comment>
<dbReference type="EMBL" id="NESQ01000051">
    <property type="protein sequence ID" value="PUU81096.1"/>
    <property type="molecule type" value="Genomic_DNA"/>
</dbReference>
<dbReference type="AlphaFoldDB" id="A0A2T7A038"/>
<sequence>MKQTAEAAQEDGNTIEVWLQIDCNAERTPLPSHKGTLDDTQSLGSSFEQIAIHDVGFYVALNKNYEKIFFMFGAGVKLIYGDKITEYVEKAIVGNIEEYALVKRLAILKDAQYEDYHEWPLLNPPLCWPP</sequence>
<gene>
    <name evidence="1" type="ORF">B9Z19DRAFT_1062954</name>
</gene>
<evidence type="ECO:0000313" key="1">
    <source>
        <dbReference type="EMBL" id="PUU81096.1"/>
    </source>
</evidence>
<dbReference type="Proteomes" id="UP000244722">
    <property type="component" value="Unassembled WGS sequence"/>
</dbReference>
<keyword evidence="2" id="KW-1185">Reference proteome</keyword>
<proteinExistence type="predicted"/>
<organism evidence="1 2">
    <name type="scientific">Tuber borchii</name>
    <name type="common">White truffle</name>
    <dbReference type="NCBI Taxonomy" id="42251"/>
    <lineage>
        <taxon>Eukaryota</taxon>
        <taxon>Fungi</taxon>
        <taxon>Dikarya</taxon>
        <taxon>Ascomycota</taxon>
        <taxon>Pezizomycotina</taxon>
        <taxon>Pezizomycetes</taxon>
        <taxon>Pezizales</taxon>
        <taxon>Tuberaceae</taxon>
        <taxon>Tuber</taxon>
    </lineage>
</organism>
<accession>A0A2T7A038</accession>
<evidence type="ECO:0000313" key="2">
    <source>
        <dbReference type="Proteomes" id="UP000244722"/>
    </source>
</evidence>